<accession>A0A5C4WLN3</accession>
<dbReference type="EMBL" id="VDLX02000005">
    <property type="protein sequence ID" value="KAB8194459.1"/>
    <property type="molecule type" value="Genomic_DNA"/>
</dbReference>
<name>A0A5C4WLN3_9ACTN</name>
<keyword evidence="4" id="KW-1185">Reference proteome</keyword>
<dbReference type="OrthoDB" id="668782at2"/>
<organism evidence="3 4">
    <name type="scientific">Nonomuraea phyllanthi</name>
    <dbReference type="NCBI Taxonomy" id="2219224"/>
    <lineage>
        <taxon>Bacteria</taxon>
        <taxon>Bacillati</taxon>
        <taxon>Actinomycetota</taxon>
        <taxon>Actinomycetes</taxon>
        <taxon>Streptosporangiales</taxon>
        <taxon>Streptosporangiaceae</taxon>
        <taxon>Nonomuraea</taxon>
    </lineage>
</organism>
<evidence type="ECO:0000313" key="3">
    <source>
        <dbReference type="EMBL" id="KAB8194459.1"/>
    </source>
</evidence>
<comment type="caution">
    <text evidence="3">The sequence shown here is derived from an EMBL/GenBank/DDBJ whole genome shotgun (WGS) entry which is preliminary data.</text>
</comment>
<reference evidence="3 4" key="1">
    <citation type="submission" date="2019-10" db="EMBL/GenBank/DDBJ databases">
        <title>Nonomuraea sp. nov., isolated from Phyllanthus amarus.</title>
        <authorList>
            <person name="Klykleung N."/>
            <person name="Tanasupawat S."/>
        </authorList>
    </citation>
    <scope>NUCLEOTIDE SEQUENCE [LARGE SCALE GENOMIC DNA]</scope>
    <source>
        <strain evidence="3 4">PA1-10</strain>
    </source>
</reference>
<protein>
    <recommendedName>
        <fullName evidence="2">YCII-related domain-containing protein</fullName>
    </recommendedName>
</protein>
<proteinExistence type="inferred from homology"/>
<dbReference type="Pfam" id="PF03795">
    <property type="entry name" value="YCII"/>
    <property type="match status" value="1"/>
</dbReference>
<gene>
    <name evidence="3" type="ORF">FH608_014640</name>
</gene>
<dbReference type="AlphaFoldDB" id="A0A5C4WLN3"/>
<dbReference type="RefSeq" id="WP_139631054.1">
    <property type="nucleotide sequence ID" value="NZ_CP045572.1"/>
</dbReference>
<dbReference type="PANTHER" id="PTHR35174:SF3">
    <property type="entry name" value="BLL7171 PROTEIN"/>
    <property type="match status" value="1"/>
</dbReference>
<dbReference type="PANTHER" id="PTHR35174">
    <property type="entry name" value="BLL7171 PROTEIN-RELATED"/>
    <property type="match status" value="1"/>
</dbReference>
<evidence type="ECO:0000256" key="1">
    <source>
        <dbReference type="ARBA" id="ARBA00007689"/>
    </source>
</evidence>
<dbReference type="InterPro" id="IPR011008">
    <property type="entry name" value="Dimeric_a/b-barrel"/>
</dbReference>
<feature type="domain" description="YCII-related" evidence="2">
    <location>
        <begin position="1"/>
        <end position="106"/>
    </location>
</feature>
<evidence type="ECO:0000259" key="2">
    <source>
        <dbReference type="Pfam" id="PF03795"/>
    </source>
</evidence>
<comment type="similarity">
    <text evidence="1">Belongs to the YciI family.</text>
</comment>
<dbReference type="InterPro" id="IPR005545">
    <property type="entry name" value="YCII"/>
</dbReference>
<dbReference type="Proteomes" id="UP000312512">
    <property type="component" value="Unassembled WGS sequence"/>
</dbReference>
<dbReference type="SUPFAM" id="SSF54909">
    <property type="entry name" value="Dimeric alpha+beta barrel"/>
    <property type="match status" value="1"/>
</dbReference>
<dbReference type="Gene3D" id="3.30.70.1060">
    <property type="entry name" value="Dimeric alpha+beta barrel"/>
    <property type="match status" value="1"/>
</dbReference>
<evidence type="ECO:0000313" key="4">
    <source>
        <dbReference type="Proteomes" id="UP000312512"/>
    </source>
</evidence>
<sequence>MKFLLIMHMNPQVWDNLTEEQRQAVMNGHGAFMETIGKSGEMRGTAALADPSESAVVRVRGGARVVTDGPYLEAKEFFGGYYLVECESRERALELAALIPDAGVEGLGIEVRPVVFAAGPAD</sequence>
<accession>A0A5P9YQL2</accession>